<feature type="region of interest" description="Disordered" evidence="1">
    <location>
        <begin position="397"/>
        <end position="447"/>
    </location>
</feature>
<gene>
    <name evidence="3" type="ORF">A0H81_00318</name>
</gene>
<evidence type="ECO:0000256" key="1">
    <source>
        <dbReference type="SAM" id="MobiDB-lite"/>
    </source>
</evidence>
<feature type="compositionally biased region" description="Low complexity" evidence="1">
    <location>
        <begin position="241"/>
        <end position="262"/>
    </location>
</feature>
<feature type="region of interest" description="Disordered" evidence="1">
    <location>
        <begin position="287"/>
        <end position="308"/>
    </location>
</feature>
<accession>A0A1C7MSF2</accession>
<reference evidence="3 4" key="1">
    <citation type="submission" date="2016-03" db="EMBL/GenBank/DDBJ databases">
        <title>Whole genome sequencing of Grifola frondosa 9006-11.</title>
        <authorList>
            <person name="Min B."/>
            <person name="Park H."/>
            <person name="Kim J.-G."/>
            <person name="Cho H."/>
            <person name="Oh Y.-L."/>
            <person name="Kong W.-S."/>
            <person name="Choi I.-G."/>
        </authorList>
    </citation>
    <scope>NUCLEOTIDE SEQUENCE [LARGE SCALE GENOMIC DNA]</scope>
    <source>
        <strain evidence="3 4">9006-11</strain>
    </source>
</reference>
<dbReference type="OrthoDB" id="3245657at2759"/>
<evidence type="ECO:0000313" key="3">
    <source>
        <dbReference type="EMBL" id="OBZ79811.1"/>
    </source>
</evidence>
<sequence>MIHLYVPVKCLSTSASTLRLPFFGLTALRPHPFVLIVLTLSKTSRSPALFMPFIRAVFPIFSLIFSIPIVDVLADLVNVTIDDTLGDALTGEQFTYFPSASWNIGQNCSGCTAHPNPSDIYLNSWHDGTANGVGDPGQILTASVSFTGSALYVFCIVTHSFTSPDGNSDMSFYIDGDLVGTYLSQPTGDDTYDYDVPVYANESMSNGLHTFELVNGAVTGLKSLVMLDYVVYTRDVQLTSPVLASPSPSPTTAVTSSSSTSPSSPPPPPPTFLSSFTFISSSPSVVSTSSLNTDQTHPSSSSSSLLPSNAVAQSATSSSIASTSIPGASSDGSSATASFPTSPSEGSGAALLAHKADMKTRKIGIIVGTVVGALLLLAIIAGIFFWRRRRYRKYGPPADGTARIGENPGSSGWVEGTWTGAEDLPHPSLIPPSSTRNGTGSVGENPLSDGANALAYKLSTSSEQSHTRSDTATSLSHLTRVPIASPSLPNLQESHVFLLPPSSLSRSLSESATTSSAISVMHSRSETATAAPPLPVSSTSSAGINHPYGYSPTRTRNAGMVSSGGGYNSSHSPQTITIPALVAPSTSSSHLPADRMAPIRLEPNRHLGFVDPRTPGTMPTASEPSGVQTSSAEPGASLMPPVSLTWNSDVKDHRRLPSVSTVMEESRPPSYSERG</sequence>
<protein>
    <submittedName>
        <fullName evidence="3">Uncharacterized protein</fullName>
    </submittedName>
</protein>
<dbReference type="Proteomes" id="UP000092993">
    <property type="component" value="Unassembled WGS sequence"/>
</dbReference>
<organism evidence="3 4">
    <name type="scientific">Grifola frondosa</name>
    <name type="common">Maitake</name>
    <name type="synonym">Polyporus frondosus</name>
    <dbReference type="NCBI Taxonomy" id="5627"/>
    <lineage>
        <taxon>Eukaryota</taxon>
        <taxon>Fungi</taxon>
        <taxon>Dikarya</taxon>
        <taxon>Basidiomycota</taxon>
        <taxon>Agaricomycotina</taxon>
        <taxon>Agaricomycetes</taxon>
        <taxon>Polyporales</taxon>
        <taxon>Grifolaceae</taxon>
        <taxon>Grifola</taxon>
    </lineage>
</organism>
<feature type="transmembrane region" description="Helical" evidence="2">
    <location>
        <begin position="363"/>
        <end position="386"/>
    </location>
</feature>
<evidence type="ECO:0000256" key="2">
    <source>
        <dbReference type="SAM" id="Phobius"/>
    </source>
</evidence>
<feature type="compositionally biased region" description="Low complexity" evidence="1">
    <location>
        <begin position="321"/>
        <end position="344"/>
    </location>
</feature>
<feature type="compositionally biased region" description="Low complexity" evidence="1">
    <location>
        <begin position="298"/>
        <end position="308"/>
    </location>
</feature>
<dbReference type="STRING" id="5627.A0A1C7MSF2"/>
<feature type="region of interest" description="Disordered" evidence="1">
    <location>
        <begin position="241"/>
        <end position="272"/>
    </location>
</feature>
<feature type="compositionally biased region" description="Polar residues" evidence="1">
    <location>
        <begin position="617"/>
        <end position="632"/>
    </location>
</feature>
<dbReference type="AlphaFoldDB" id="A0A1C7MSF2"/>
<keyword evidence="2" id="KW-0812">Transmembrane</keyword>
<dbReference type="CDD" id="cd12087">
    <property type="entry name" value="TM_EGFR-like"/>
    <property type="match status" value="1"/>
</dbReference>
<feature type="transmembrane region" description="Helical" evidence="2">
    <location>
        <begin position="53"/>
        <end position="74"/>
    </location>
</feature>
<name>A0A1C7MSF2_GRIFR</name>
<keyword evidence="2" id="KW-1133">Transmembrane helix</keyword>
<dbReference type="EMBL" id="LUGG01000001">
    <property type="protein sequence ID" value="OBZ79811.1"/>
    <property type="molecule type" value="Genomic_DNA"/>
</dbReference>
<feature type="region of interest" description="Disordered" evidence="1">
    <location>
        <begin position="321"/>
        <end position="347"/>
    </location>
</feature>
<keyword evidence="4" id="KW-1185">Reference proteome</keyword>
<feature type="region of interest" description="Disordered" evidence="1">
    <location>
        <begin position="606"/>
        <end position="675"/>
    </location>
</feature>
<evidence type="ECO:0000313" key="4">
    <source>
        <dbReference type="Proteomes" id="UP000092993"/>
    </source>
</evidence>
<keyword evidence="2" id="KW-0472">Membrane</keyword>
<proteinExistence type="predicted"/>
<feature type="region of interest" description="Disordered" evidence="1">
    <location>
        <begin position="518"/>
        <end position="545"/>
    </location>
</feature>
<comment type="caution">
    <text evidence="3">The sequence shown here is derived from an EMBL/GenBank/DDBJ whole genome shotgun (WGS) entry which is preliminary data.</text>
</comment>